<name>I0H2X4_ACTM4</name>
<reference evidence="1 2" key="1">
    <citation type="submission" date="2012-02" db="EMBL/GenBank/DDBJ databases">
        <title>Complete genome sequence of Actinoplanes missouriensis 431 (= NBRC 102363).</title>
        <authorList>
            <person name="Ohnishi Y."/>
            <person name="Ishikawa J."/>
            <person name="Sekine M."/>
            <person name="Hosoyama A."/>
            <person name="Harada T."/>
            <person name="Narita H."/>
            <person name="Hata T."/>
            <person name="Konno Y."/>
            <person name="Tutikane K."/>
            <person name="Fujita N."/>
            <person name="Horinouchi S."/>
            <person name="Hayakawa M."/>
        </authorList>
    </citation>
    <scope>NUCLEOTIDE SEQUENCE [LARGE SCALE GENOMIC DNA]</scope>
    <source>
        <strain evidence="2">ATCC 14538 / DSM 43046 / CBS 188.64 / JCM 3121 / NBRC 102363 / NCIMB 12654 / NRRL B-3342 / UNCC 431</strain>
    </source>
</reference>
<dbReference type="Proteomes" id="UP000007882">
    <property type="component" value="Chromosome"/>
</dbReference>
<protein>
    <submittedName>
        <fullName evidence="1">Uncharacterized protein</fullName>
    </submittedName>
</protein>
<gene>
    <name evidence="1" type="ordered locus">AMIS_21410</name>
</gene>
<proteinExistence type="predicted"/>
<evidence type="ECO:0000313" key="1">
    <source>
        <dbReference type="EMBL" id="BAL87361.1"/>
    </source>
</evidence>
<dbReference type="AlphaFoldDB" id="I0H2X4"/>
<keyword evidence="2" id="KW-1185">Reference proteome</keyword>
<sequence>MSLDLNAISAEFLTVCCSCDLGVPSACVCTERDYRPVMLELVQEIERLRAVMADFSKQLGKRSDYCGDTADHDAMVRFARELREASRADQ</sequence>
<dbReference type="HOGENOM" id="CLU_2434265_0_0_11"/>
<dbReference type="EMBL" id="AP012319">
    <property type="protein sequence ID" value="BAL87361.1"/>
    <property type="molecule type" value="Genomic_DNA"/>
</dbReference>
<dbReference type="KEGG" id="ams:AMIS_21410"/>
<accession>I0H2X4</accession>
<evidence type="ECO:0000313" key="2">
    <source>
        <dbReference type="Proteomes" id="UP000007882"/>
    </source>
</evidence>
<dbReference type="PATRIC" id="fig|512565.3.peg.2139"/>
<organism evidence="1 2">
    <name type="scientific">Actinoplanes missouriensis (strain ATCC 14538 / DSM 43046 / CBS 188.64 / JCM 3121 / NBRC 102363 / NCIMB 12654 / NRRL B-3342 / UNCC 431)</name>
    <dbReference type="NCBI Taxonomy" id="512565"/>
    <lineage>
        <taxon>Bacteria</taxon>
        <taxon>Bacillati</taxon>
        <taxon>Actinomycetota</taxon>
        <taxon>Actinomycetes</taxon>
        <taxon>Micromonosporales</taxon>
        <taxon>Micromonosporaceae</taxon>
        <taxon>Actinoplanes</taxon>
    </lineage>
</organism>
<dbReference type="STRING" id="512565.AMIS_21410"/>